<dbReference type="InterPro" id="IPR013785">
    <property type="entry name" value="Aldolase_TIM"/>
</dbReference>
<dbReference type="CDD" id="cd11615">
    <property type="entry name" value="SAF_NeuB_like"/>
    <property type="match status" value="1"/>
</dbReference>
<gene>
    <name evidence="1" type="ORF">CTOB1V02_LOCUS12692</name>
</gene>
<evidence type="ECO:0000313" key="1">
    <source>
        <dbReference type="EMBL" id="CAD7234876.1"/>
    </source>
</evidence>
<proteinExistence type="predicted"/>
<reference evidence="1" key="1">
    <citation type="submission" date="2020-11" db="EMBL/GenBank/DDBJ databases">
        <authorList>
            <person name="Tran Van P."/>
        </authorList>
    </citation>
    <scope>NUCLEOTIDE SEQUENCE</scope>
</reference>
<dbReference type="PANTHER" id="PTHR42966:SF2">
    <property type="entry name" value="PSEUDAMINIC ACID SYNTHASE"/>
    <property type="match status" value="1"/>
</dbReference>
<dbReference type="PANTHER" id="PTHR42966">
    <property type="entry name" value="N-ACETYLNEURAMINATE SYNTHASE"/>
    <property type="match status" value="1"/>
</dbReference>
<dbReference type="GO" id="GO:0047444">
    <property type="term" value="F:N-acylneuraminate-9-phosphate synthase activity"/>
    <property type="evidence" value="ECO:0007669"/>
    <property type="project" value="TreeGrafter"/>
</dbReference>
<dbReference type="EMBL" id="OB670239">
    <property type="protein sequence ID" value="CAD7234876.1"/>
    <property type="molecule type" value="Genomic_DNA"/>
</dbReference>
<sequence>MTIDSRKSDFVINGTIWNEYVASKGKPVIISTGIAELDDIALALDACKRMGNDQVALLKCTSSYPAPIDEANLVMVKDLAKRFNVISGLSDHTLGATAPVVATALGAKIIEKHFILDRSIGGADASFSMTEIEFAAMVKAVREAEKAIGADIKAGALLTKENIRSIRPGFGTHPKFYGQMLGKKTIKDMEKGDPLTFESVEP</sequence>
<organism evidence="1">
    <name type="scientific">Cyprideis torosa</name>
    <dbReference type="NCBI Taxonomy" id="163714"/>
    <lineage>
        <taxon>Eukaryota</taxon>
        <taxon>Metazoa</taxon>
        <taxon>Ecdysozoa</taxon>
        <taxon>Arthropoda</taxon>
        <taxon>Crustacea</taxon>
        <taxon>Oligostraca</taxon>
        <taxon>Ostracoda</taxon>
        <taxon>Podocopa</taxon>
        <taxon>Podocopida</taxon>
        <taxon>Cytherocopina</taxon>
        <taxon>Cytheroidea</taxon>
        <taxon>Cytherideidae</taxon>
        <taxon>Cyprideis</taxon>
    </lineage>
</organism>
<dbReference type="InterPro" id="IPR051690">
    <property type="entry name" value="PseI-like"/>
</dbReference>
<dbReference type="AlphaFoldDB" id="A0A7R8WT99"/>
<dbReference type="InterPro" id="IPR057736">
    <property type="entry name" value="SAF_PseI/NeuA/NeuB"/>
</dbReference>
<dbReference type="Gene3D" id="3.90.1210.10">
    <property type="entry name" value="Antifreeze-like/N-acetylneuraminic acid synthase C-terminal domain"/>
    <property type="match status" value="1"/>
</dbReference>
<dbReference type="InterPro" id="IPR006190">
    <property type="entry name" value="SAF_AFP_Neu5Ac"/>
</dbReference>
<dbReference type="SUPFAM" id="SSF51269">
    <property type="entry name" value="AFP III-like domain"/>
    <property type="match status" value="1"/>
</dbReference>
<protein>
    <submittedName>
        <fullName evidence="1">Uncharacterized protein</fullName>
    </submittedName>
</protein>
<name>A0A7R8WT99_9CRUS</name>
<dbReference type="GO" id="GO:0016051">
    <property type="term" value="P:carbohydrate biosynthetic process"/>
    <property type="evidence" value="ECO:0007669"/>
    <property type="project" value="InterPro"/>
</dbReference>
<dbReference type="OrthoDB" id="9928645at2759"/>
<dbReference type="Pfam" id="PF03102">
    <property type="entry name" value="NeuB"/>
    <property type="match status" value="1"/>
</dbReference>
<dbReference type="Gene3D" id="3.20.20.70">
    <property type="entry name" value="Aldolase class I"/>
    <property type="match status" value="1"/>
</dbReference>
<dbReference type="InterPro" id="IPR013132">
    <property type="entry name" value="PseI/NeuA/B-like_N"/>
</dbReference>
<dbReference type="SUPFAM" id="SSF51569">
    <property type="entry name" value="Aldolase"/>
    <property type="match status" value="1"/>
</dbReference>
<accession>A0A7R8WT99</accession>
<dbReference type="PROSITE" id="PS50844">
    <property type="entry name" value="AFP_LIKE"/>
    <property type="match status" value="1"/>
</dbReference>
<dbReference type="InterPro" id="IPR036732">
    <property type="entry name" value="AFP_Neu5c_C_sf"/>
</dbReference>